<dbReference type="Proteomes" id="UP000199095">
    <property type="component" value="Unassembled WGS sequence"/>
</dbReference>
<evidence type="ECO:0000313" key="3">
    <source>
        <dbReference type="Proteomes" id="UP000199095"/>
    </source>
</evidence>
<gene>
    <name evidence="2" type="ORF">SAMN05421676_102170</name>
</gene>
<keyword evidence="1" id="KW-0812">Transmembrane</keyword>
<sequence length="167" mass="20357">MVLFYNIWFVLIKKRNFIMFGLYMSIILFNVVAFKTNKSLAAKQIAHIWTFTIAFQSSFDIYIDIKYHAYWYFEKAVDWNSLPAHLVLLPPINTMFLSWYPLHSPLLKQIRYFFYWEITLLIYEFITLLPEPWGYFYYGWWHLGYSAVLNPVLLIILLLYFKKFIKE</sequence>
<reference evidence="3" key="1">
    <citation type="submission" date="2016-10" db="EMBL/GenBank/DDBJ databases">
        <authorList>
            <person name="Varghese N."/>
            <person name="Submissions S."/>
        </authorList>
    </citation>
    <scope>NUCLEOTIDE SEQUENCE [LARGE SCALE GENOMIC DNA]</scope>
    <source>
        <strain evidence="3">CGMCC 1.3566</strain>
    </source>
</reference>
<dbReference type="AlphaFoldDB" id="A0A1I0AKN5"/>
<keyword evidence="1" id="KW-0472">Membrane</keyword>
<accession>A0A1I0AKN5</accession>
<protein>
    <submittedName>
        <fullName evidence="2">Uncharacterized protein</fullName>
    </submittedName>
</protein>
<keyword evidence="3" id="KW-1185">Reference proteome</keyword>
<evidence type="ECO:0000256" key="1">
    <source>
        <dbReference type="SAM" id="Phobius"/>
    </source>
</evidence>
<feature type="transmembrane region" description="Helical" evidence="1">
    <location>
        <begin position="112"/>
        <end position="129"/>
    </location>
</feature>
<evidence type="ECO:0000313" key="2">
    <source>
        <dbReference type="EMBL" id="SES94268.1"/>
    </source>
</evidence>
<dbReference type="EMBL" id="FOHJ01000002">
    <property type="protein sequence ID" value="SES94268.1"/>
    <property type="molecule type" value="Genomic_DNA"/>
</dbReference>
<feature type="transmembrane region" description="Helical" evidence="1">
    <location>
        <begin position="17"/>
        <end position="34"/>
    </location>
</feature>
<keyword evidence="1" id="KW-1133">Transmembrane helix</keyword>
<name>A0A1I0AKN5_9BACI</name>
<dbReference type="STRING" id="237682.SAMN05421676_102170"/>
<feature type="transmembrane region" description="Helical" evidence="1">
    <location>
        <begin position="135"/>
        <end position="161"/>
    </location>
</feature>
<organism evidence="2 3">
    <name type="scientific">Salinibacillus kushneri</name>
    <dbReference type="NCBI Taxonomy" id="237682"/>
    <lineage>
        <taxon>Bacteria</taxon>
        <taxon>Bacillati</taxon>
        <taxon>Bacillota</taxon>
        <taxon>Bacilli</taxon>
        <taxon>Bacillales</taxon>
        <taxon>Bacillaceae</taxon>
        <taxon>Salinibacillus</taxon>
    </lineage>
</organism>
<proteinExistence type="predicted"/>